<dbReference type="OrthoDB" id="645487at2"/>
<feature type="chain" id="PRO_5003400634" description="Lipoprotein" evidence="1">
    <location>
        <begin position="27"/>
        <end position="252"/>
    </location>
</feature>
<dbReference type="eggNOG" id="ENOG5033GVQ">
    <property type="taxonomic scope" value="Bacteria"/>
</dbReference>
<name>G0IV01_CYCMS</name>
<evidence type="ECO:0000313" key="2">
    <source>
        <dbReference type="EMBL" id="AEL26225.1"/>
    </source>
</evidence>
<evidence type="ECO:0008006" key="4">
    <source>
        <dbReference type="Google" id="ProtNLM"/>
    </source>
</evidence>
<dbReference type="PROSITE" id="PS51257">
    <property type="entry name" value="PROKAR_LIPOPROTEIN"/>
    <property type="match status" value="1"/>
</dbReference>
<evidence type="ECO:0000313" key="3">
    <source>
        <dbReference type="Proteomes" id="UP000001635"/>
    </source>
</evidence>
<reference evidence="3" key="1">
    <citation type="submission" date="2011-07" db="EMBL/GenBank/DDBJ databases">
        <title>The complete genome of Cyclobacterium marinum DSM 745.</title>
        <authorList>
            <person name="Lucas S."/>
            <person name="Han J."/>
            <person name="Lapidus A."/>
            <person name="Bruce D."/>
            <person name="Goodwin L."/>
            <person name="Pitluck S."/>
            <person name="Peters L."/>
            <person name="Kyrpides N."/>
            <person name="Mavromatis K."/>
            <person name="Ivanova N."/>
            <person name="Ovchinnikova G."/>
            <person name="Chertkov O."/>
            <person name="Detter J.C."/>
            <person name="Tapia R."/>
            <person name="Han C."/>
            <person name="Land M."/>
            <person name="Hauser L."/>
            <person name="Markowitz V."/>
            <person name="Cheng J.-F."/>
            <person name="Hugenholtz P."/>
            <person name="Woyke T."/>
            <person name="Wu D."/>
            <person name="Tindall B."/>
            <person name="Schuetze A."/>
            <person name="Brambilla E."/>
            <person name="Klenk H.-P."/>
            <person name="Eisen J.A."/>
        </authorList>
    </citation>
    <scope>NUCLEOTIDE SEQUENCE [LARGE SCALE GENOMIC DNA]</scope>
    <source>
        <strain evidence="3">ATCC 25205 / DSM 745 / LMG 13164 / NCIMB 1802</strain>
    </source>
</reference>
<dbReference type="EMBL" id="CP002955">
    <property type="protein sequence ID" value="AEL26225.1"/>
    <property type="molecule type" value="Genomic_DNA"/>
</dbReference>
<gene>
    <name evidence="2" type="ordered locus">Cycma_2484</name>
</gene>
<protein>
    <recommendedName>
        <fullName evidence="4">Lipoprotein</fullName>
    </recommendedName>
</protein>
<dbReference type="KEGG" id="cmr:Cycma_2484"/>
<proteinExistence type="predicted"/>
<evidence type="ECO:0000256" key="1">
    <source>
        <dbReference type="SAM" id="SignalP"/>
    </source>
</evidence>
<sequence>MKKQMIKSKFRKSSMVFLGAILGASAIFTSCNEDETPSSTIITEEDAYEVIEGTLIASTYGLTETVEQASTTVAEEAINSRKAPIECDSLYALSFSASKSFPNRSYDYNVEGSYKLNCNSNGESSSFEFENYVTGTYDRTRMSSQDSFESDLIITGLDPSQTNSIINGSYERKGTQQSKVRNERSFSSQVTYTLKDLAIDKSLHEIEGGTAQINVLLTAEGKSKTFSANLTFHGDNTASLEIGDNTYTIDLD</sequence>
<keyword evidence="3" id="KW-1185">Reference proteome</keyword>
<dbReference type="RefSeq" id="WP_014020518.1">
    <property type="nucleotide sequence ID" value="NC_015914.1"/>
</dbReference>
<dbReference type="HOGENOM" id="CLU_1101466_0_0_10"/>
<dbReference type="AlphaFoldDB" id="G0IV01"/>
<feature type="signal peptide" evidence="1">
    <location>
        <begin position="1"/>
        <end position="26"/>
    </location>
</feature>
<organism evidence="2 3">
    <name type="scientific">Cyclobacterium marinum (strain ATCC 25205 / DSM 745 / LMG 13164 / NCIMB 1802)</name>
    <name type="common">Flectobacillus marinus</name>
    <dbReference type="NCBI Taxonomy" id="880070"/>
    <lineage>
        <taxon>Bacteria</taxon>
        <taxon>Pseudomonadati</taxon>
        <taxon>Bacteroidota</taxon>
        <taxon>Cytophagia</taxon>
        <taxon>Cytophagales</taxon>
        <taxon>Cyclobacteriaceae</taxon>
        <taxon>Cyclobacterium</taxon>
    </lineage>
</organism>
<dbReference type="STRING" id="880070.Cycma_2484"/>
<accession>G0IV01</accession>
<keyword evidence="1" id="KW-0732">Signal</keyword>
<dbReference type="Proteomes" id="UP000001635">
    <property type="component" value="Chromosome"/>
</dbReference>